<dbReference type="EMBL" id="JQDR03006811">
    <property type="protein sequence ID" value="KAA0199638.1"/>
    <property type="molecule type" value="Genomic_DNA"/>
</dbReference>
<reference evidence="2" key="1">
    <citation type="submission" date="2014-08" db="EMBL/GenBank/DDBJ databases">
        <authorList>
            <person name="Murali S."/>
            <person name="Richards S."/>
            <person name="Bandaranaike D."/>
            <person name="Bellair M."/>
            <person name="Blankenburg K."/>
            <person name="Chao H."/>
            <person name="Dinh H."/>
            <person name="Doddapaneni H."/>
            <person name="Dugan-Rocha S."/>
            <person name="Elkadiri S."/>
            <person name="Gnanaolivu R."/>
            <person name="Hughes D."/>
            <person name="Lee S."/>
            <person name="Li M."/>
            <person name="Ming W."/>
            <person name="Munidasa M."/>
            <person name="Muniz J."/>
            <person name="Nguyen L."/>
            <person name="Osuji N."/>
            <person name="Pu L.-L."/>
            <person name="Puazo M."/>
            <person name="Skinner E."/>
            <person name="Qu C."/>
            <person name="Quiroz J."/>
            <person name="Raj R."/>
            <person name="Weissenberger G."/>
            <person name="Xin Y."/>
            <person name="Zou X."/>
            <person name="Han Y."/>
            <person name="Worley K."/>
            <person name="Muzny D."/>
            <person name="Gibbs R."/>
        </authorList>
    </citation>
    <scope>NUCLEOTIDE SEQUENCE</scope>
    <source>
        <strain evidence="2">HAZT.00-mixed</strain>
        <tissue evidence="2">Whole organism</tissue>
    </source>
</reference>
<name>A0A6A0H4S0_HYAAZ</name>
<keyword evidence="1" id="KW-0472">Membrane</keyword>
<feature type="transmembrane region" description="Helical" evidence="1">
    <location>
        <begin position="29"/>
        <end position="49"/>
    </location>
</feature>
<accession>A0A6A0H4S0</accession>
<reference evidence="2" key="2">
    <citation type="journal article" date="2018" name="Environ. Sci. Technol.">
        <title>The Toxicogenome of Hyalella azteca: A Model for Sediment Ecotoxicology and Evolutionary Toxicology.</title>
        <authorList>
            <person name="Poynton H.C."/>
            <person name="Hasenbein S."/>
            <person name="Benoit J.B."/>
            <person name="Sepulveda M.S."/>
            <person name="Poelchau M.F."/>
            <person name="Hughes D.S.T."/>
            <person name="Murali S.C."/>
            <person name="Chen S."/>
            <person name="Glastad K.M."/>
            <person name="Goodisman M.A.D."/>
            <person name="Werren J.H."/>
            <person name="Vineis J.H."/>
            <person name="Bowen J.L."/>
            <person name="Friedrich M."/>
            <person name="Jones J."/>
            <person name="Robertson H.M."/>
            <person name="Feyereisen R."/>
            <person name="Mechler-Hickson A."/>
            <person name="Mathers N."/>
            <person name="Lee C.E."/>
            <person name="Colbourne J.K."/>
            <person name="Biales A."/>
            <person name="Johnston J.S."/>
            <person name="Wellborn G.A."/>
            <person name="Rosendale A.J."/>
            <person name="Cridge A.G."/>
            <person name="Munoz-Torres M.C."/>
            <person name="Bain P.A."/>
            <person name="Manny A.R."/>
            <person name="Major K.M."/>
            <person name="Lambert F.N."/>
            <person name="Vulpe C.D."/>
            <person name="Tuck P."/>
            <person name="Blalock B.J."/>
            <person name="Lin Y.Y."/>
            <person name="Smith M.E."/>
            <person name="Ochoa-Acuna H."/>
            <person name="Chen M.M."/>
            <person name="Childers C.P."/>
            <person name="Qu J."/>
            <person name="Dugan S."/>
            <person name="Lee S.L."/>
            <person name="Chao H."/>
            <person name="Dinh H."/>
            <person name="Han Y."/>
            <person name="Doddapaneni H."/>
            <person name="Worley K.C."/>
            <person name="Muzny D.M."/>
            <person name="Gibbs R.A."/>
            <person name="Richards S."/>
        </authorList>
    </citation>
    <scope>NUCLEOTIDE SEQUENCE</scope>
    <source>
        <strain evidence="2">HAZT.00-mixed</strain>
        <tissue evidence="2">Whole organism</tissue>
    </source>
</reference>
<evidence type="ECO:0000256" key="1">
    <source>
        <dbReference type="SAM" id="Phobius"/>
    </source>
</evidence>
<organism evidence="2">
    <name type="scientific">Hyalella azteca</name>
    <name type="common">Amphipod</name>
    <dbReference type="NCBI Taxonomy" id="294128"/>
    <lineage>
        <taxon>Eukaryota</taxon>
        <taxon>Metazoa</taxon>
        <taxon>Ecdysozoa</taxon>
        <taxon>Arthropoda</taxon>
        <taxon>Crustacea</taxon>
        <taxon>Multicrustacea</taxon>
        <taxon>Malacostraca</taxon>
        <taxon>Eumalacostraca</taxon>
        <taxon>Peracarida</taxon>
        <taxon>Amphipoda</taxon>
        <taxon>Senticaudata</taxon>
        <taxon>Talitrida</taxon>
        <taxon>Talitroidea</taxon>
        <taxon>Hyalellidae</taxon>
        <taxon>Hyalella</taxon>
    </lineage>
</organism>
<protein>
    <submittedName>
        <fullName evidence="2">Uncharacterized protein</fullName>
    </submittedName>
</protein>
<reference evidence="2" key="3">
    <citation type="submission" date="2019-06" db="EMBL/GenBank/DDBJ databases">
        <authorList>
            <person name="Poynton C."/>
            <person name="Hasenbein S."/>
            <person name="Benoit J.B."/>
            <person name="Sepulveda M.S."/>
            <person name="Poelchau M.F."/>
            <person name="Murali S.C."/>
            <person name="Chen S."/>
            <person name="Glastad K.M."/>
            <person name="Werren J.H."/>
            <person name="Vineis J.H."/>
            <person name="Bowen J.L."/>
            <person name="Friedrich M."/>
            <person name="Jones J."/>
            <person name="Robertson H.M."/>
            <person name="Feyereisen R."/>
            <person name="Mechler-Hickson A."/>
            <person name="Mathers N."/>
            <person name="Lee C.E."/>
            <person name="Colbourne J.K."/>
            <person name="Biales A."/>
            <person name="Johnston J.S."/>
            <person name="Wellborn G.A."/>
            <person name="Rosendale A.J."/>
            <person name="Cridge A.G."/>
            <person name="Munoz-Torres M.C."/>
            <person name="Bain P.A."/>
            <person name="Manny A.R."/>
            <person name="Major K.M."/>
            <person name="Lambert F.N."/>
            <person name="Vulpe C.D."/>
            <person name="Tuck P."/>
            <person name="Blalock B.J."/>
            <person name="Lin Y.-Y."/>
            <person name="Smith M.E."/>
            <person name="Ochoa-Acuna H."/>
            <person name="Chen M.-J.M."/>
            <person name="Childers C.P."/>
            <person name="Qu J."/>
            <person name="Dugan S."/>
            <person name="Lee S.L."/>
            <person name="Chao H."/>
            <person name="Dinh H."/>
            <person name="Han Y."/>
            <person name="Doddapaneni H."/>
            <person name="Worley K.C."/>
            <person name="Muzny D.M."/>
            <person name="Gibbs R.A."/>
            <person name="Richards S."/>
        </authorList>
    </citation>
    <scope>NUCLEOTIDE SEQUENCE</scope>
    <source>
        <strain evidence="2">HAZT.00-mixed</strain>
        <tissue evidence="2">Whole organism</tissue>
    </source>
</reference>
<dbReference type="AlphaFoldDB" id="A0A6A0H4S0"/>
<keyword evidence="1" id="KW-0812">Transmembrane</keyword>
<gene>
    <name evidence="2" type="ORF">HAZT_HAZT012233</name>
</gene>
<sequence>MLIKAYFLLIMLIKAYFLLIMLIKAYFLLIMLIKAYFLLIMLIKAYFFYNKIDVTKQLHQLSEIPGSRAKTLCIARQD</sequence>
<keyword evidence="1" id="KW-1133">Transmembrane helix</keyword>
<evidence type="ECO:0000313" key="2">
    <source>
        <dbReference type="EMBL" id="KAA0199638.1"/>
    </source>
</evidence>
<feature type="transmembrane region" description="Helical" evidence="1">
    <location>
        <begin position="5"/>
        <end position="23"/>
    </location>
</feature>
<proteinExistence type="predicted"/>
<comment type="caution">
    <text evidence="2">The sequence shown here is derived from an EMBL/GenBank/DDBJ whole genome shotgun (WGS) entry which is preliminary data.</text>
</comment>
<dbReference type="Proteomes" id="UP000711488">
    <property type="component" value="Unassembled WGS sequence"/>
</dbReference>